<proteinExistence type="predicted"/>
<keyword evidence="4" id="KW-1185">Reference proteome</keyword>
<name>A0A9N8H8H3_9STRA</name>
<comment type="caution">
    <text evidence="3">The sequence shown here is derived from an EMBL/GenBank/DDBJ whole genome shotgun (WGS) entry which is preliminary data.</text>
</comment>
<feature type="compositionally biased region" description="Acidic residues" evidence="1">
    <location>
        <begin position="251"/>
        <end position="268"/>
    </location>
</feature>
<dbReference type="EMBL" id="CAICTM010000090">
    <property type="protein sequence ID" value="CAB9500773.1"/>
    <property type="molecule type" value="Genomic_DNA"/>
</dbReference>
<feature type="compositionally biased region" description="Polar residues" evidence="1">
    <location>
        <begin position="76"/>
        <end position="85"/>
    </location>
</feature>
<feature type="domain" description="PTM/DIR17-like Tudor" evidence="2">
    <location>
        <begin position="367"/>
        <end position="412"/>
    </location>
</feature>
<dbReference type="Gene3D" id="2.30.30.140">
    <property type="match status" value="1"/>
</dbReference>
<organism evidence="3 4">
    <name type="scientific">Seminavis robusta</name>
    <dbReference type="NCBI Taxonomy" id="568900"/>
    <lineage>
        <taxon>Eukaryota</taxon>
        <taxon>Sar</taxon>
        <taxon>Stramenopiles</taxon>
        <taxon>Ochrophyta</taxon>
        <taxon>Bacillariophyta</taxon>
        <taxon>Bacillariophyceae</taxon>
        <taxon>Bacillariophycidae</taxon>
        <taxon>Naviculales</taxon>
        <taxon>Naviculaceae</taxon>
        <taxon>Seminavis</taxon>
    </lineage>
</organism>
<feature type="region of interest" description="Disordered" evidence="1">
    <location>
        <begin position="233"/>
        <end position="347"/>
    </location>
</feature>
<evidence type="ECO:0000313" key="4">
    <source>
        <dbReference type="Proteomes" id="UP001153069"/>
    </source>
</evidence>
<dbReference type="Proteomes" id="UP001153069">
    <property type="component" value="Unassembled WGS sequence"/>
</dbReference>
<feature type="compositionally biased region" description="Polar residues" evidence="1">
    <location>
        <begin position="306"/>
        <end position="317"/>
    </location>
</feature>
<sequence length="419" mass="46168">MSLNVDTAMEGPIGLSSLEERWNNASFDELWDFENDAEFDAGSLFLANPTALSESAAVNAEASEATTVAKDHVTKETTAPTTKNNTGKEEKREDSVATPEATGSSTTAKQIIPNKMDAVFGRGRKREHVRNGSLYRALIEKHYVPYSQLDKKNFARRRRYVQQNILDIILKNKGRFIMRQGCAPLGSLEMRLLDPTDKKDTRLIFKKVQRSLFNEKKRRQAKGEDVDAASALLESTGDDASESTVHSTKDEFEDAPPPDEVPTEETTEEKEPIQGEGLAGDIQPHSFGNTSFDAPTCERENGNADGDTTNLEPQVQEQSHDHIETHGGQYGNSVDLSPSKKQEPSAQAAVVAEATIVSKPTAKYPPGTKVHKEFPPFGWYSGQVVSFDGQTYKVVYEDDDSEYLNETDLDIIIAASSTG</sequence>
<reference evidence="3" key="1">
    <citation type="submission" date="2020-06" db="EMBL/GenBank/DDBJ databases">
        <authorList>
            <consortium name="Plant Systems Biology data submission"/>
        </authorList>
    </citation>
    <scope>NUCLEOTIDE SEQUENCE</scope>
    <source>
        <strain evidence="3">D6</strain>
    </source>
</reference>
<protein>
    <recommendedName>
        <fullName evidence="2">PTM/DIR17-like Tudor domain-containing protein</fullName>
    </recommendedName>
</protein>
<accession>A0A9N8H8H3</accession>
<dbReference type="OrthoDB" id="56833at2759"/>
<dbReference type="InterPro" id="IPR047365">
    <property type="entry name" value="Tudor_AtPTM-like"/>
</dbReference>
<dbReference type="AlphaFoldDB" id="A0A9N8H8H3"/>
<evidence type="ECO:0000259" key="2">
    <source>
        <dbReference type="Pfam" id="PF21743"/>
    </source>
</evidence>
<evidence type="ECO:0000313" key="3">
    <source>
        <dbReference type="EMBL" id="CAB9500773.1"/>
    </source>
</evidence>
<dbReference type="Pfam" id="PF21743">
    <property type="entry name" value="PTM_DIR17_Tudor"/>
    <property type="match status" value="1"/>
</dbReference>
<gene>
    <name evidence="3" type="ORF">SEMRO_91_G047880.1</name>
</gene>
<feature type="region of interest" description="Disordered" evidence="1">
    <location>
        <begin position="63"/>
        <end position="108"/>
    </location>
</feature>
<evidence type="ECO:0000256" key="1">
    <source>
        <dbReference type="SAM" id="MobiDB-lite"/>
    </source>
</evidence>
<feature type="compositionally biased region" description="Basic and acidic residues" evidence="1">
    <location>
        <begin position="86"/>
        <end position="95"/>
    </location>
</feature>